<evidence type="ECO:0000256" key="1">
    <source>
        <dbReference type="ARBA" id="ARBA00022801"/>
    </source>
</evidence>
<dbReference type="Pfam" id="PF00753">
    <property type="entry name" value="Lactamase_B"/>
    <property type="match status" value="1"/>
</dbReference>
<comment type="caution">
    <text evidence="3">The sequence shown here is derived from an EMBL/GenBank/DDBJ whole genome shotgun (WGS) entry which is preliminary data.</text>
</comment>
<dbReference type="GO" id="GO:0004521">
    <property type="term" value="F:RNA endonuclease activity"/>
    <property type="evidence" value="ECO:0007669"/>
    <property type="project" value="TreeGrafter"/>
</dbReference>
<dbReference type="Pfam" id="PF10996">
    <property type="entry name" value="Beta-Casp"/>
    <property type="match status" value="1"/>
</dbReference>
<dbReference type="AlphaFoldDB" id="A0A415HV93"/>
<name>A0A415HV93_9FIRM</name>
<evidence type="ECO:0000313" key="4">
    <source>
        <dbReference type="Proteomes" id="UP000284267"/>
    </source>
</evidence>
<dbReference type="SMART" id="SM01027">
    <property type="entry name" value="Beta-Casp"/>
    <property type="match status" value="1"/>
</dbReference>
<evidence type="ECO:0000313" key="3">
    <source>
        <dbReference type="EMBL" id="RHK98189.1"/>
    </source>
</evidence>
<dbReference type="Gene3D" id="3.40.50.10890">
    <property type="match status" value="1"/>
</dbReference>
<dbReference type="InterPro" id="IPR036866">
    <property type="entry name" value="RibonucZ/Hydroxyglut_hydro"/>
</dbReference>
<dbReference type="InterPro" id="IPR050698">
    <property type="entry name" value="MBL"/>
</dbReference>
<evidence type="ECO:0000259" key="2">
    <source>
        <dbReference type="SMART" id="SM01027"/>
    </source>
</evidence>
<gene>
    <name evidence="3" type="ORF">DW040_02470</name>
</gene>
<dbReference type="PANTHER" id="PTHR11203">
    <property type="entry name" value="CLEAVAGE AND POLYADENYLATION SPECIFICITY FACTOR FAMILY MEMBER"/>
    <property type="match status" value="1"/>
</dbReference>
<organism evidence="3 4">
    <name type="scientific">Blautia obeum</name>
    <dbReference type="NCBI Taxonomy" id="40520"/>
    <lineage>
        <taxon>Bacteria</taxon>
        <taxon>Bacillati</taxon>
        <taxon>Bacillota</taxon>
        <taxon>Clostridia</taxon>
        <taxon>Lachnospirales</taxon>
        <taxon>Lachnospiraceae</taxon>
        <taxon>Blautia</taxon>
    </lineage>
</organism>
<dbReference type="InterPro" id="IPR001279">
    <property type="entry name" value="Metallo-B-lactamas"/>
</dbReference>
<dbReference type="Proteomes" id="UP000284267">
    <property type="component" value="Unassembled WGS sequence"/>
</dbReference>
<keyword evidence="1 3" id="KW-0378">Hydrolase</keyword>
<sequence>MVDCGMHQTNDRYEDYLVNNRKFKEFKAKDIDFVFVTHNHIDHVGLIPKLYRDGFRGATIVSENSKQILKDMILDSAYINERDVLVINSQHNKNYKPLYSASDVYKMLEYTLEKPVNQKIVIDDELAFELIPAGHILGSCQIKLYFTIDGTTKTLLVTGDLGNKIVGNRFVGKYKQVEYADVVIGESTYGDRPDIKTGIKERKNDLDKFKSIIETQIHEMHGRVIIPSFSMSRSQQLALMLYEMYKDSEWKPKIYIDSPLTIKIFEDYEECLDGQDKIDFDAMMASNMFTFIKESEDSKNLVDSNESCLIISSSGMCQSGRIRHHLKRCIPDSNATVLLVGFSTEGSLASLLKDNKRKTITIDQKEYPCRCASYSLKSLSGHAPFWQLVDMYTSINTNKIILHHGSKTAKETLKKESDRQFEKMCKSTRVVISNSSLKITL</sequence>
<proteinExistence type="predicted"/>
<dbReference type="PANTHER" id="PTHR11203:SF37">
    <property type="entry name" value="INTEGRATOR COMPLEX SUBUNIT 11"/>
    <property type="match status" value="1"/>
</dbReference>
<dbReference type="Pfam" id="PF07521">
    <property type="entry name" value="RMMBL"/>
    <property type="match status" value="1"/>
</dbReference>
<dbReference type="SUPFAM" id="SSF56281">
    <property type="entry name" value="Metallo-hydrolase/oxidoreductase"/>
    <property type="match status" value="1"/>
</dbReference>
<protein>
    <submittedName>
        <fullName evidence="3">MBL fold metallo-hydrolase</fullName>
    </submittedName>
</protein>
<dbReference type="InterPro" id="IPR022712">
    <property type="entry name" value="Beta_Casp"/>
</dbReference>
<reference evidence="3 4" key="1">
    <citation type="submission" date="2018-08" db="EMBL/GenBank/DDBJ databases">
        <title>A genome reference for cultivated species of the human gut microbiota.</title>
        <authorList>
            <person name="Zou Y."/>
            <person name="Xue W."/>
            <person name="Luo G."/>
        </authorList>
    </citation>
    <scope>NUCLEOTIDE SEQUENCE [LARGE SCALE GENOMIC DNA]</scope>
    <source>
        <strain evidence="3 4">AF39-4</strain>
    </source>
</reference>
<dbReference type="GO" id="GO:0016787">
    <property type="term" value="F:hydrolase activity"/>
    <property type="evidence" value="ECO:0007669"/>
    <property type="project" value="UniProtKB-KW"/>
</dbReference>
<dbReference type="EMBL" id="QROE01000001">
    <property type="protein sequence ID" value="RHK98189.1"/>
    <property type="molecule type" value="Genomic_DNA"/>
</dbReference>
<accession>A0A415HV93</accession>
<dbReference type="CDD" id="cd16295">
    <property type="entry name" value="TTHA0252-CPSF-like_MBL-fold"/>
    <property type="match status" value="1"/>
</dbReference>
<dbReference type="InterPro" id="IPR011108">
    <property type="entry name" value="RMMBL"/>
</dbReference>
<feature type="domain" description="Beta-Casp" evidence="2">
    <location>
        <begin position="234"/>
        <end position="352"/>
    </location>
</feature>
<dbReference type="Gene3D" id="3.60.15.10">
    <property type="entry name" value="Ribonuclease Z/Hydroxyacylglutathione hydrolase-like"/>
    <property type="match status" value="1"/>
</dbReference>